<keyword evidence="5" id="KW-0732">Signal</keyword>
<feature type="domain" description="Translocation and assembly module TamB C-terminal" evidence="6">
    <location>
        <begin position="972"/>
        <end position="1322"/>
    </location>
</feature>
<protein>
    <submittedName>
        <fullName evidence="7">Translocation/assembly module TamB</fullName>
    </submittedName>
</protein>
<evidence type="ECO:0000256" key="5">
    <source>
        <dbReference type="SAM" id="SignalP"/>
    </source>
</evidence>
<dbReference type="PANTHER" id="PTHR36985">
    <property type="entry name" value="TRANSLOCATION AND ASSEMBLY MODULE SUBUNIT TAMB"/>
    <property type="match status" value="1"/>
</dbReference>
<keyword evidence="3" id="KW-1133">Transmembrane helix</keyword>
<dbReference type="EMBL" id="BLJE01000002">
    <property type="protein sequence ID" value="GFE64456.1"/>
    <property type="molecule type" value="Genomic_DNA"/>
</dbReference>
<feature type="signal peptide" evidence="5">
    <location>
        <begin position="1"/>
        <end position="20"/>
    </location>
</feature>
<comment type="caution">
    <text evidence="7">The sequence shown here is derived from an EMBL/GenBank/DDBJ whole genome shotgun (WGS) entry which is preliminary data.</text>
</comment>
<dbReference type="PANTHER" id="PTHR36985:SF1">
    <property type="entry name" value="TRANSLOCATION AND ASSEMBLY MODULE SUBUNIT TAMB"/>
    <property type="match status" value="1"/>
</dbReference>
<evidence type="ECO:0000256" key="4">
    <source>
        <dbReference type="ARBA" id="ARBA00023136"/>
    </source>
</evidence>
<dbReference type="Pfam" id="PF04357">
    <property type="entry name" value="TamB"/>
    <property type="match status" value="1"/>
</dbReference>
<proteinExistence type="predicted"/>
<evidence type="ECO:0000313" key="8">
    <source>
        <dbReference type="Proteomes" id="UP000436822"/>
    </source>
</evidence>
<name>A0A6N6JE17_9RHOB</name>
<dbReference type="InterPro" id="IPR007452">
    <property type="entry name" value="TamB_C"/>
</dbReference>
<reference evidence="7 8" key="1">
    <citation type="submission" date="2019-12" db="EMBL/GenBank/DDBJ databases">
        <title>Litoreibacter badius sp. nov., a novel bacteriochlorophyll a-containing bacterium in the genus Litoreibacter.</title>
        <authorList>
            <person name="Kanamuro M."/>
            <person name="Takabe Y."/>
            <person name="Mori K."/>
            <person name="Takaichi S."/>
            <person name="Hanada S."/>
        </authorList>
    </citation>
    <scope>NUCLEOTIDE SEQUENCE [LARGE SCALE GENOMIC DNA]</scope>
    <source>
        <strain evidence="7 8">K6</strain>
    </source>
</reference>
<organism evidence="7 8">
    <name type="scientific">Litoreibacter roseus</name>
    <dbReference type="NCBI Taxonomy" id="2601869"/>
    <lineage>
        <taxon>Bacteria</taxon>
        <taxon>Pseudomonadati</taxon>
        <taxon>Pseudomonadota</taxon>
        <taxon>Alphaproteobacteria</taxon>
        <taxon>Rhodobacterales</taxon>
        <taxon>Roseobacteraceae</taxon>
        <taxon>Litoreibacter</taxon>
    </lineage>
</organism>
<dbReference type="GO" id="GO:0009306">
    <property type="term" value="P:protein secretion"/>
    <property type="evidence" value="ECO:0007669"/>
    <property type="project" value="InterPro"/>
</dbReference>
<keyword evidence="2" id="KW-0812">Transmembrane</keyword>
<dbReference type="OrthoDB" id="7784409at2"/>
<keyword evidence="8" id="KW-1185">Reference proteome</keyword>
<evidence type="ECO:0000313" key="7">
    <source>
        <dbReference type="EMBL" id="GFE64456.1"/>
    </source>
</evidence>
<keyword evidence="4" id="KW-0472">Membrane</keyword>
<evidence type="ECO:0000256" key="1">
    <source>
        <dbReference type="ARBA" id="ARBA00004167"/>
    </source>
</evidence>
<evidence type="ECO:0000256" key="3">
    <source>
        <dbReference type="ARBA" id="ARBA00022989"/>
    </source>
</evidence>
<comment type="subcellular location">
    <subcellularLocation>
        <location evidence="1">Membrane</location>
        <topology evidence="1">Single-pass membrane protein</topology>
    </subcellularLocation>
</comment>
<evidence type="ECO:0000256" key="2">
    <source>
        <dbReference type="ARBA" id="ARBA00022692"/>
    </source>
</evidence>
<evidence type="ECO:0000259" key="6">
    <source>
        <dbReference type="Pfam" id="PF04357"/>
    </source>
</evidence>
<gene>
    <name evidence="7" type="ORF">KIN_15300</name>
</gene>
<dbReference type="GO" id="GO:0005886">
    <property type="term" value="C:plasma membrane"/>
    <property type="evidence" value="ECO:0007669"/>
    <property type="project" value="InterPro"/>
</dbReference>
<dbReference type="GO" id="GO:0097347">
    <property type="term" value="C:TAM protein secretion complex"/>
    <property type="evidence" value="ECO:0007669"/>
    <property type="project" value="TreeGrafter"/>
</dbReference>
<accession>A0A6N6JE17</accession>
<feature type="chain" id="PRO_5026697130" evidence="5">
    <location>
        <begin position="21"/>
        <end position="1322"/>
    </location>
</feature>
<dbReference type="RefSeq" id="WP_159805652.1">
    <property type="nucleotide sequence ID" value="NZ_BLJE01000002.1"/>
</dbReference>
<sequence length="1322" mass="137966">MTGLLRIFLCLLCFATPVFAQQEASDEDRGFLTELLENSLGGEGRDVRITGFRGALSSEASIDRISIADEQGIWLVLETLRLNWNRSALLRGRLEVQELSAETILLSRLPQPAPGEPPAAEASEFSLPDLPVSIQVDSLSANRIVLGAPVIGEAVELTLEASARLSGGSGALQMTAERVDGRTGRFIIDASYAADTQATGIMIDLSEGPGGIVSRLLALPGQPDVALQIAGEGPLDDFEATISVATDGQDRLSGTVTLAGDGAQPGSEAARRFTANLGGDVTALFAPEYRTFFGEDVSLVVAGRRTAEGALDLSEIALETDALQLSGEVALNRDNWPTLINLTGRIAPEDDTTVLLPIGGAPTRVGSVDLSVQYDRDAGDTWSARASVLDLIRGEMEVARIALDGRGILQGNVNAVGQVTADMNIAADGIAFGDEALQQAVGPEIEGSFAVEYVEDQPLRLTDLNLGGEDYALTGDVDVNALGEGLRTAFDLSIAAQSIERFSGLAGRSLGGQATLDIAGSTALGGAFDVVIAGNATDLRLDQSQADTVLAGTTRLDIAARRTLDGTVLERANVSNDQISVEASGRFATDDAFAEYDIRLNDSGLVIPDTTGPLLLDGTATQTPEGWSVLTMAEGPFDTTAQIAGRLAGETPEVAFQLNLPDVQPLVPQYSGALSVDGIATQRVDGWQVVADLAGPYDLSARVDAMATGPNPNVKYEVRLPDIRPLVPQFTGAVELDGTAEQTVEGWQIQTDVAGPYGLTASVAGRATGASPSIQYDVRLPDVNPLAPQYRGAATITGTAEQPDDDWIVNADLTGPYQSTARLRGVVTGPVRSLSYTVRVPDISPLVTDVNGSVVLDGTARESGDRWQVATVLDGPAGARAQIAGTVSNEGQLNVSAQGTAPLGLANPFITPRRISGNTRFALQIDGPASLNAVSGDITISGGRFADPNLRLAFEDIGGTINLQGSRAALDLTAQSTTSGRVTVSGTIGLAAPNPADLRVQLIRLGLVDPSLYETEVDGQVTLAGNLQGGARIAGDLELGRTTITVPSSGVGGFGIVPEVVHVNPSPRIAQTLARAGLEQVPEEQTGADRPGYALDLAIRAPSQIFVRGRGIDAELGGGLRLSGTTNNIVSAGRFELIRGRLDILEQRFTLDEGTIQLQGDFNPFLRFVAVTDTATGTASVVIEGSASSPEVRFESTPAAPQDEVLAQLFFGRDVSQLSAFQALQLANAVATLAGRGGNSIVSQLRRGFDLDDLDVTTNSDGGTAVRAGKYLSDNVYTDVTVGASTDSSVSLNIDLTSSITAKGTLGADGNTSLGVFFKRDY</sequence>
<dbReference type="Proteomes" id="UP000436822">
    <property type="component" value="Unassembled WGS sequence"/>
</dbReference>